<comment type="caution">
    <text evidence="1">The sequence shown here is derived from an EMBL/GenBank/DDBJ whole genome shotgun (WGS) entry which is preliminary data.</text>
</comment>
<dbReference type="EMBL" id="MOOE01000009">
    <property type="protein sequence ID" value="KAK1524329.1"/>
    <property type="molecule type" value="Genomic_DNA"/>
</dbReference>
<proteinExistence type="predicted"/>
<protein>
    <submittedName>
        <fullName evidence="1">Uncharacterized protein</fullName>
    </submittedName>
</protein>
<name>A0AAI9YV84_9PEZI</name>
<dbReference type="RefSeq" id="XP_060312275.1">
    <property type="nucleotide sequence ID" value="XM_060457575.1"/>
</dbReference>
<sequence length="90" mass="10059">MKMLSSFLSAREVFSPPLCELLLSYHIIGVVKTFVLVAESRVNSAIRAIRAEGRSHTSPDSPHLRFQESDVALWETKDNIYTEHASAQGD</sequence>
<evidence type="ECO:0000313" key="2">
    <source>
        <dbReference type="Proteomes" id="UP001240678"/>
    </source>
</evidence>
<dbReference type="AlphaFoldDB" id="A0AAI9YV84"/>
<keyword evidence="2" id="KW-1185">Reference proteome</keyword>
<evidence type="ECO:0000313" key="1">
    <source>
        <dbReference type="EMBL" id="KAK1524329.1"/>
    </source>
</evidence>
<accession>A0AAI9YV84</accession>
<gene>
    <name evidence="1" type="ORF">CCOS01_09416</name>
</gene>
<organism evidence="1 2">
    <name type="scientific">Colletotrichum costaricense</name>
    <dbReference type="NCBI Taxonomy" id="1209916"/>
    <lineage>
        <taxon>Eukaryota</taxon>
        <taxon>Fungi</taxon>
        <taxon>Dikarya</taxon>
        <taxon>Ascomycota</taxon>
        <taxon>Pezizomycotina</taxon>
        <taxon>Sordariomycetes</taxon>
        <taxon>Hypocreomycetidae</taxon>
        <taxon>Glomerellales</taxon>
        <taxon>Glomerellaceae</taxon>
        <taxon>Colletotrichum</taxon>
        <taxon>Colletotrichum acutatum species complex</taxon>
    </lineage>
</organism>
<dbReference type="Proteomes" id="UP001240678">
    <property type="component" value="Unassembled WGS sequence"/>
</dbReference>
<reference evidence="1 2" key="1">
    <citation type="submission" date="2016-10" db="EMBL/GenBank/DDBJ databases">
        <title>The genome sequence of Colletotrichum fioriniae PJ7.</title>
        <authorList>
            <person name="Baroncelli R."/>
        </authorList>
    </citation>
    <scope>NUCLEOTIDE SEQUENCE [LARGE SCALE GENOMIC DNA]</scope>
    <source>
        <strain evidence="1 2">IMI 309622</strain>
    </source>
</reference>
<dbReference type="GeneID" id="85341122"/>